<dbReference type="PANTHER" id="PTHR45011">
    <property type="entry name" value="DAP3-BINDING CELL DEATH ENHANCER 1"/>
    <property type="match status" value="1"/>
</dbReference>
<dbReference type="InterPro" id="IPR006597">
    <property type="entry name" value="Sel1-like"/>
</dbReference>
<dbReference type="InterPro" id="IPR052748">
    <property type="entry name" value="ISR_Activator"/>
</dbReference>
<dbReference type="AlphaFoldDB" id="A0A1W1E0C1"/>
<dbReference type="EMBL" id="FPHY01000179">
    <property type="protein sequence ID" value="SFV87271.1"/>
    <property type="molecule type" value="Genomic_DNA"/>
</dbReference>
<dbReference type="Pfam" id="PF08238">
    <property type="entry name" value="Sel1"/>
    <property type="match status" value="2"/>
</dbReference>
<gene>
    <name evidence="1" type="ORF">MNB_SUP05-SYMBIONT-4-854</name>
</gene>
<name>A0A1W1E0C1_9ZZZZ</name>
<reference evidence="1" key="1">
    <citation type="submission" date="2016-10" db="EMBL/GenBank/DDBJ databases">
        <authorList>
            <person name="de Groot N.N."/>
        </authorList>
    </citation>
    <scope>NUCLEOTIDE SEQUENCE</scope>
</reference>
<proteinExistence type="predicted"/>
<dbReference type="InterPro" id="IPR011990">
    <property type="entry name" value="TPR-like_helical_dom_sf"/>
</dbReference>
<dbReference type="SUPFAM" id="SSF81901">
    <property type="entry name" value="HCP-like"/>
    <property type="match status" value="1"/>
</dbReference>
<dbReference type="Gene3D" id="1.25.40.10">
    <property type="entry name" value="Tetratricopeptide repeat domain"/>
    <property type="match status" value="1"/>
</dbReference>
<dbReference type="PANTHER" id="PTHR45011:SF1">
    <property type="entry name" value="DAP3-BINDING CELL DEATH ENHANCER 1"/>
    <property type="match status" value="1"/>
</dbReference>
<protein>
    <recommendedName>
        <fullName evidence="2">TETRATRICOPEPTIDE REPEAT FAMILY PROTEIN</fullName>
    </recommendedName>
</protein>
<accession>A0A1W1E0C1</accession>
<dbReference type="SMART" id="SM00671">
    <property type="entry name" value="SEL1"/>
    <property type="match status" value="2"/>
</dbReference>
<organism evidence="1">
    <name type="scientific">hydrothermal vent metagenome</name>
    <dbReference type="NCBI Taxonomy" id="652676"/>
    <lineage>
        <taxon>unclassified sequences</taxon>
        <taxon>metagenomes</taxon>
        <taxon>ecological metagenomes</taxon>
    </lineage>
</organism>
<evidence type="ECO:0000313" key="1">
    <source>
        <dbReference type="EMBL" id="SFV87271.1"/>
    </source>
</evidence>
<sequence>MKEYQEIIELANQNDAEGQYEMGLMYELGAGVKQDLKQAFGWYQKSAHQKHAKAQYNLGIFFALGKGVEKDIKQAKEWIRCANENGYSGASIF</sequence>
<evidence type="ECO:0008006" key="2">
    <source>
        <dbReference type="Google" id="ProtNLM"/>
    </source>
</evidence>